<dbReference type="EMBL" id="JBHTCH010000005">
    <property type="protein sequence ID" value="MFC7360033.1"/>
    <property type="molecule type" value="Genomic_DNA"/>
</dbReference>
<evidence type="ECO:0000313" key="2">
    <source>
        <dbReference type="EMBL" id="MFC7360033.1"/>
    </source>
</evidence>
<evidence type="ECO:0000313" key="3">
    <source>
        <dbReference type="Proteomes" id="UP001596524"/>
    </source>
</evidence>
<gene>
    <name evidence="2" type="ORF">ACFQO6_07095</name>
</gene>
<dbReference type="Gene3D" id="2.160.10.10">
    <property type="entry name" value="Hexapeptide repeat proteins"/>
    <property type="match status" value="1"/>
</dbReference>
<dbReference type="NCBIfam" id="TIGR03570">
    <property type="entry name" value="NeuD_NnaD"/>
    <property type="match status" value="1"/>
</dbReference>
<comment type="caution">
    <text evidence="2">The sequence shown here is derived from an EMBL/GenBank/DDBJ whole genome shotgun (WGS) entry which is preliminary data.</text>
</comment>
<keyword evidence="3" id="KW-1185">Reference proteome</keyword>
<reference evidence="3" key="1">
    <citation type="journal article" date="2019" name="Int. J. Syst. Evol. Microbiol.">
        <title>The Global Catalogue of Microorganisms (GCM) 10K type strain sequencing project: providing services to taxonomists for standard genome sequencing and annotation.</title>
        <authorList>
            <consortium name="The Broad Institute Genomics Platform"/>
            <consortium name="The Broad Institute Genome Sequencing Center for Infectious Disease"/>
            <person name="Wu L."/>
            <person name="Ma J."/>
        </authorList>
    </citation>
    <scope>NUCLEOTIDE SEQUENCE [LARGE SCALE GENOMIC DNA]</scope>
    <source>
        <strain evidence="3">FCH27</strain>
    </source>
</reference>
<accession>A0ABW2MZ76</accession>
<dbReference type="Pfam" id="PF17836">
    <property type="entry name" value="PglD_N"/>
    <property type="match status" value="1"/>
</dbReference>
<dbReference type="InterPro" id="IPR041561">
    <property type="entry name" value="PglD_N"/>
</dbReference>
<dbReference type="PANTHER" id="PTHR43300:SF7">
    <property type="entry name" value="UDP-N-ACETYLBACILLOSAMINE N-ACETYLTRANSFERASE"/>
    <property type="match status" value="1"/>
</dbReference>
<dbReference type="InterPro" id="IPR050179">
    <property type="entry name" value="Trans_hexapeptide_repeat"/>
</dbReference>
<dbReference type="RefSeq" id="WP_255890707.1">
    <property type="nucleotide sequence ID" value="NZ_JAFMZM010000003.1"/>
</dbReference>
<dbReference type="InterPro" id="IPR020019">
    <property type="entry name" value="AcTrfase_PglD-like"/>
</dbReference>
<dbReference type="Gene3D" id="3.40.50.20">
    <property type="match status" value="1"/>
</dbReference>
<dbReference type="Proteomes" id="UP001596524">
    <property type="component" value="Unassembled WGS sequence"/>
</dbReference>
<name>A0ABW2MZ76_9ACTN</name>
<organism evidence="2 3">
    <name type="scientific">Nocardioides astragali</name>
    <dbReference type="NCBI Taxonomy" id="1776736"/>
    <lineage>
        <taxon>Bacteria</taxon>
        <taxon>Bacillati</taxon>
        <taxon>Actinomycetota</taxon>
        <taxon>Actinomycetes</taxon>
        <taxon>Propionibacteriales</taxon>
        <taxon>Nocardioidaceae</taxon>
        <taxon>Nocardioides</taxon>
    </lineage>
</organism>
<evidence type="ECO:0000259" key="1">
    <source>
        <dbReference type="Pfam" id="PF17836"/>
    </source>
</evidence>
<dbReference type="PANTHER" id="PTHR43300">
    <property type="entry name" value="ACETYLTRANSFERASE"/>
    <property type="match status" value="1"/>
</dbReference>
<sequence length="220" mass="22248">MSTRIVIVGGGGFGREVIDVIEAINAAAPEPLWELVGVVDDSLAPDNRERLAKRSISYLGTADDFLATCGGPVAYAVGIGAPSVRRKVALRFEEGGHSGAILLHPSATMGSEVTIGAGTVACAGVRITTNITIGRHVHLNPNVTVGHDTSVGDFVSLNPSASISGDCVVESGVLVGVGGIVLNRLRVGQDAVVGGAACAVRDVAPGTTVVGVPARPLGQR</sequence>
<dbReference type="SUPFAM" id="SSF51161">
    <property type="entry name" value="Trimeric LpxA-like enzymes"/>
    <property type="match status" value="1"/>
</dbReference>
<protein>
    <submittedName>
        <fullName evidence="2">NeuD/PglB/VioB family sugar acetyltransferase</fullName>
    </submittedName>
</protein>
<proteinExistence type="predicted"/>
<feature type="domain" description="PglD N-terminal" evidence="1">
    <location>
        <begin position="4"/>
        <end position="89"/>
    </location>
</feature>
<dbReference type="InterPro" id="IPR011004">
    <property type="entry name" value="Trimer_LpxA-like_sf"/>
</dbReference>